<evidence type="ECO:0000313" key="20">
    <source>
        <dbReference type="Proteomes" id="UP000486351"/>
    </source>
</evidence>
<dbReference type="Proteomes" id="UP000441208">
    <property type="component" value="Unassembled WGS sequence"/>
</dbReference>
<organism evidence="2 12">
    <name type="scientific">Phytophthora fragariae</name>
    <dbReference type="NCBI Taxonomy" id="53985"/>
    <lineage>
        <taxon>Eukaryota</taxon>
        <taxon>Sar</taxon>
        <taxon>Stramenopiles</taxon>
        <taxon>Oomycota</taxon>
        <taxon>Peronosporomycetes</taxon>
        <taxon>Peronosporales</taxon>
        <taxon>Peronosporaceae</taxon>
        <taxon>Phytophthora</taxon>
    </lineage>
</organism>
<dbReference type="EMBL" id="QXGB01001527">
    <property type="protein sequence ID" value="KAE9189329.1"/>
    <property type="molecule type" value="Genomic_DNA"/>
</dbReference>
<dbReference type="OrthoDB" id="107315at2759"/>
<evidence type="ECO:0000313" key="2">
    <source>
        <dbReference type="EMBL" id="KAE8929263.1"/>
    </source>
</evidence>
<dbReference type="Proteomes" id="UP000476176">
    <property type="component" value="Unassembled WGS sequence"/>
</dbReference>
<dbReference type="EMBL" id="QXGD01001623">
    <property type="protein sequence ID" value="KAE9202235.1"/>
    <property type="molecule type" value="Genomic_DNA"/>
</dbReference>
<dbReference type="AlphaFoldDB" id="A0A6A3E9X0"/>
<proteinExistence type="predicted"/>
<accession>A0A6A3E9X0</accession>
<sequence length="187" mass="20692">MSAGSATVGQQDVVSLLKENGIGQRSVSSVWSKIYRIERQWENANAWLKNSGLLDAYQAGEVDDEIRASVNKLCPRFDWVSPVFRNARMGTDEAAATDEHEAADDSDSEHGSQLVTQKAAMTTKESAKKFDIDDEGHQHRQKLFQCEYEAKRAQADVEIVCARVLGRQRLLNAGVDPKVVDDVLPSA</sequence>
<evidence type="ECO:0000313" key="18">
    <source>
        <dbReference type="Proteomes" id="UP000460718"/>
    </source>
</evidence>
<comment type="caution">
    <text evidence="2">The sequence shown here is derived from an EMBL/GenBank/DDBJ whole genome shotgun (WGS) entry which is preliminary data.</text>
</comment>
<dbReference type="PANTHER" id="PTHR33324:SF2">
    <property type="entry name" value="MYB_SANT-LIKE DNA-BINDING DOMAIN-CONTAINING PROTEIN"/>
    <property type="match status" value="1"/>
</dbReference>
<dbReference type="EMBL" id="QXFZ01001515">
    <property type="protein sequence ID" value="KAE9089173.1"/>
    <property type="molecule type" value="Genomic_DNA"/>
</dbReference>
<evidence type="ECO:0000313" key="19">
    <source>
        <dbReference type="Proteomes" id="UP000476176"/>
    </source>
</evidence>
<dbReference type="Proteomes" id="UP000460718">
    <property type="component" value="Unassembled WGS sequence"/>
</dbReference>
<evidence type="ECO:0000313" key="10">
    <source>
        <dbReference type="EMBL" id="KAE9291462.1"/>
    </source>
</evidence>
<evidence type="ECO:0000313" key="8">
    <source>
        <dbReference type="EMBL" id="KAE9201954.1"/>
    </source>
</evidence>
<dbReference type="Proteomes" id="UP000440367">
    <property type="component" value="Unassembled WGS sequence"/>
</dbReference>
<evidence type="ECO:0000256" key="1">
    <source>
        <dbReference type="SAM" id="MobiDB-lite"/>
    </source>
</evidence>
<gene>
    <name evidence="10" type="ORF">PF001_g19151</name>
    <name evidence="9" type="ORF">PF002_g21306</name>
    <name evidence="8" type="ORF">PF004_g18559</name>
    <name evidence="7" type="ORF">PF005_g19685</name>
    <name evidence="6" type="ORF">PF006_g18632</name>
    <name evidence="4" type="ORF">PF007_g19690</name>
    <name evidence="11" type="ORF">PF008_g18972</name>
    <name evidence="2" type="ORF">PF009_g20622</name>
    <name evidence="5" type="ORF">PF010_g18943</name>
    <name evidence="3" type="ORF">PF011_g18431</name>
</gene>
<reference evidence="12 13" key="1">
    <citation type="submission" date="2018-08" db="EMBL/GenBank/DDBJ databases">
        <title>Genomic investigation of the strawberry pathogen Phytophthora fragariae indicates pathogenicity is determined by transcriptional variation in three key races.</title>
        <authorList>
            <person name="Adams T.M."/>
            <person name="Armitage A.D."/>
            <person name="Sobczyk M.K."/>
            <person name="Bates H.J."/>
            <person name="Dunwell J.M."/>
            <person name="Nellist C.F."/>
            <person name="Harrison R.J."/>
        </authorList>
    </citation>
    <scope>NUCLEOTIDE SEQUENCE [LARGE SCALE GENOMIC DNA]</scope>
    <source>
        <strain evidence="10 14">A4</strain>
        <strain evidence="9 15">BC-1</strain>
        <strain evidence="8 19">BC-23</strain>
        <strain evidence="7 13">NOV-27</strain>
        <strain evidence="6 16">NOV-5</strain>
        <strain evidence="4 17">NOV-71</strain>
        <strain evidence="11 20">NOV-77</strain>
        <strain evidence="2 12">NOV-9</strain>
        <strain evidence="5 21">ONT-3</strain>
        <strain evidence="3 18">SCRP245</strain>
    </source>
</reference>
<dbReference type="Proteomes" id="UP000486351">
    <property type="component" value="Unassembled WGS sequence"/>
</dbReference>
<evidence type="ECO:0000313" key="15">
    <source>
        <dbReference type="Proteomes" id="UP000440367"/>
    </source>
</evidence>
<dbReference type="EMBL" id="QXGF01001548">
    <property type="protein sequence ID" value="KAE8929263.1"/>
    <property type="molecule type" value="Genomic_DNA"/>
</dbReference>
<evidence type="ECO:0000313" key="12">
    <source>
        <dbReference type="Proteomes" id="UP000429523"/>
    </source>
</evidence>
<dbReference type="Proteomes" id="UP000437068">
    <property type="component" value="Unassembled WGS sequence"/>
</dbReference>
<dbReference type="PANTHER" id="PTHR33324">
    <property type="entry name" value="EXPRESSED PROTEIN"/>
    <property type="match status" value="1"/>
</dbReference>
<dbReference type="Proteomes" id="UP000488956">
    <property type="component" value="Unassembled WGS sequence"/>
</dbReference>
<keyword evidence="13" id="KW-1185">Reference proteome</keyword>
<dbReference type="EMBL" id="QXGE01001527">
    <property type="protein sequence ID" value="KAE9291462.1"/>
    <property type="molecule type" value="Genomic_DNA"/>
</dbReference>
<feature type="compositionally biased region" description="Polar residues" evidence="1">
    <location>
        <begin position="111"/>
        <end position="120"/>
    </location>
</feature>
<evidence type="ECO:0000313" key="7">
    <source>
        <dbReference type="EMBL" id="KAE9189329.1"/>
    </source>
</evidence>
<evidence type="ECO:0000313" key="4">
    <source>
        <dbReference type="EMBL" id="KAE9089173.1"/>
    </source>
</evidence>
<feature type="region of interest" description="Disordered" evidence="1">
    <location>
        <begin position="93"/>
        <end position="120"/>
    </location>
</feature>
<dbReference type="Proteomes" id="UP000440732">
    <property type="component" value="Unassembled WGS sequence"/>
</dbReference>
<dbReference type="EMBL" id="QXFW01001473">
    <property type="protein sequence ID" value="KAE8990253.1"/>
    <property type="molecule type" value="Genomic_DNA"/>
</dbReference>
<dbReference type="Proteomes" id="UP000433483">
    <property type="component" value="Unassembled WGS sequence"/>
</dbReference>
<evidence type="ECO:0000313" key="6">
    <source>
        <dbReference type="EMBL" id="KAE9118278.1"/>
    </source>
</evidence>
<evidence type="ECO:0000313" key="21">
    <source>
        <dbReference type="Proteomes" id="UP000488956"/>
    </source>
</evidence>
<dbReference type="EMBL" id="QXGA01001467">
    <property type="protein sequence ID" value="KAE9118278.1"/>
    <property type="molecule type" value="Genomic_DNA"/>
</dbReference>
<dbReference type="EMBL" id="QXGC01001485">
    <property type="protein sequence ID" value="KAE9201954.1"/>
    <property type="molecule type" value="Genomic_DNA"/>
</dbReference>
<evidence type="ECO:0000313" key="9">
    <source>
        <dbReference type="EMBL" id="KAE9202235.1"/>
    </source>
</evidence>
<protein>
    <submittedName>
        <fullName evidence="2">Uncharacterized protein</fullName>
    </submittedName>
</protein>
<evidence type="ECO:0000313" key="16">
    <source>
        <dbReference type="Proteomes" id="UP000440732"/>
    </source>
</evidence>
<evidence type="ECO:0000313" key="11">
    <source>
        <dbReference type="EMBL" id="KAE9316561.1"/>
    </source>
</evidence>
<evidence type="ECO:0000313" key="17">
    <source>
        <dbReference type="Proteomes" id="UP000441208"/>
    </source>
</evidence>
<dbReference type="EMBL" id="QXFY01001488">
    <property type="protein sequence ID" value="KAE9316561.1"/>
    <property type="molecule type" value="Genomic_DNA"/>
</dbReference>
<evidence type="ECO:0000313" key="5">
    <source>
        <dbReference type="EMBL" id="KAE9089551.1"/>
    </source>
</evidence>
<dbReference type="EMBL" id="QXFX01001482">
    <property type="protein sequence ID" value="KAE9089551.1"/>
    <property type="molecule type" value="Genomic_DNA"/>
</dbReference>
<evidence type="ECO:0000313" key="14">
    <source>
        <dbReference type="Proteomes" id="UP000437068"/>
    </source>
</evidence>
<evidence type="ECO:0000313" key="13">
    <source>
        <dbReference type="Proteomes" id="UP000433483"/>
    </source>
</evidence>
<name>A0A6A3E9X0_9STRA</name>
<dbReference type="Proteomes" id="UP000429523">
    <property type="component" value="Unassembled WGS sequence"/>
</dbReference>
<evidence type="ECO:0000313" key="3">
    <source>
        <dbReference type="EMBL" id="KAE8990253.1"/>
    </source>
</evidence>